<gene>
    <name evidence="2" type="ORF">PECAL_5P17320</name>
</gene>
<comment type="caution">
    <text evidence="2">The sequence shown here is derived from an EMBL/GenBank/DDBJ whole genome shotgun (WGS) entry which is preliminary data.</text>
</comment>
<evidence type="ECO:0008006" key="4">
    <source>
        <dbReference type="Google" id="ProtNLM"/>
    </source>
</evidence>
<keyword evidence="3" id="KW-1185">Reference proteome</keyword>
<evidence type="ECO:0000256" key="1">
    <source>
        <dbReference type="SAM" id="SignalP"/>
    </source>
</evidence>
<organism evidence="2 3">
    <name type="scientific">Pelagomonas calceolata</name>
    <dbReference type="NCBI Taxonomy" id="35677"/>
    <lineage>
        <taxon>Eukaryota</taxon>
        <taxon>Sar</taxon>
        <taxon>Stramenopiles</taxon>
        <taxon>Ochrophyta</taxon>
        <taxon>Pelagophyceae</taxon>
        <taxon>Pelagomonadales</taxon>
        <taxon>Pelagomonadaceae</taxon>
        <taxon>Pelagomonas</taxon>
    </lineage>
</organism>
<dbReference type="EMBL" id="CAKKNE010000005">
    <property type="protein sequence ID" value="CAH0377163.1"/>
    <property type="molecule type" value="Genomic_DNA"/>
</dbReference>
<reference evidence="2" key="1">
    <citation type="submission" date="2021-11" db="EMBL/GenBank/DDBJ databases">
        <authorList>
            <consortium name="Genoscope - CEA"/>
            <person name="William W."/>
        </authorList>
    </citation>
    <scope>NUCLEOTIDE SEQUENCE</scope>
</reference>
<name>A0A8J2X1H6_9STRA</name>
<evidence type="ECO:0000313" key="2">
    <source>
        <dbReference type="EMBL" id="CAH0377163.1"/>
    </source>
</evidence>
<dbReference type="InterPro" id="IPR011009">
    <property type="entry name" value="Kinase-like_dom_sf"/>
</dbReference>
<protein>
    <recommendedName>
        <fullName evidence="4">Protein kinase domain-containing protein</fullName>
    </recommendedName>
</protein>
<sequence length="965" mass="106025">MRASLLPLLLVRAAAEPPATLTYRSGSTPKKIRGAATPRWHHEYGAPARTYGADAFAWARNTTWMDYGPGSTWRHYLARVYGSSTADLNIEDVDVLLPDKGAPRPAPLPEGKSYAACPKSDDEPFARLNWHAPLDLGYMRRFTAADLPMGPHANNTWAEVSHCGHSAFESKGAYFYGLKGSGLWIHIGKSIAFETHEDAALYFLKRPCSNGNAKDEELGIVQCDAELGEIVVEAKTQGWDSIQFTRHCDAFCSGRGAALRGDKRSQLCIAEIVLLGVDGSEACPRGVEFRQGADASQPCVCEAGPLKSQRGPCASCAPPPKKLSVDVYLTGALRVRDRKHYEEIRTSLKGAGVAIVTTEPYWALAELLANQTGGKACVVDPLDVPRSSGWMNQYRQLDVALRNFHSKADTIIQARTDVQVWRRALVVPYANLVANDNAVHAASNLVVHARAPVFRETFKDLWRDVNGFYSKPPPQESRKGRSCPDDYYGLHNEGKVRSQNLYKRYAQKTGCVCVRHGIYWGKGKHRNGTNWKAFAPEAEHIFSYHVQLRKKKACAPLCLRPIAKDGTCPPVDRVEARFEGGADRKERRAYAFHETLAATSPPRRCKVGDAPRRLRAYDHWELDKGEAMMRLGGLAATLAGRNKPPSEWTVQRGDVEDLRWLANGTAKEVWAGRAPDGRKVILKRLVRQHRDGRATSPRSDEVHRGELLGELYFLEWLRGAPGVPTLLGAWTEAGGPVYVVSDGGESYATKFPRDGRSGWLVRTEPIDGPTAFALAASLLDCFRSFAEIGGYFLDDLSPHQFAVRDDTISLIDGPRLLSNAPVASYLLAERVAHSMTGFDDRACADDKACPATRHHHSCVGGNTRFANFAGSAAVPVACRDGSIAAPEARGWCHNGSCLPLTSKAHVYDVGSRPWALPRLANATTSNRARKFLGNLIERMTAADPDARPTLTEALDLLAAKRPHIT</sequence>
<accession>A0A8J2X1H6</accession>
<feature type="signal peptide" evidence="1">
    <location>
        <begin position="1"/>
        <end position="15"/>
    </location>
</feature>
<feature type="chain" id="PRO_5035324518" description="Protein kinase domain-containing protein" evidence="1">
    <location>
        <begin position="16"/>
        <end position="965"/>
    </location>
</feature>
<proteinExistence type="predicted"/>
<dbReference type="SUPFAM" id="SSF56112">
    <property type="entry name" value="Protein kinase-like (PK-like)"/>
    <property type="match status" value="1"/>
</dbReference>
<dbReference type="AlphaFoldDB" id="A0A8J2X1H6"/>
<evidence type="ECO:0000313" key="3">
    <source>
        <dbReference type="Proteomes" id="UP000789595"/>
    </source>
</evidence>
<keyword evidence="1" id="KW-0732">Signal</keyword>
<dbReference type="Proteomes" id="UP000789595">
    <property type="component" value="Unassembled WGS sequence"/>
</dbReference>